<keyword evidence="4" id="KW-1185">Reference proteome</keyword>
<organism evidence="3 4">
    <name type="scientific">Paracoccus broussonetiae</name>
    <dbReference type="NCBI Taxonomy" id="3075834"/>
    <lineage>
        <taxon>Bacteria</taxon>
        <taxon>Pseudomonadati</taxon>
        <taxon>Pseudomonadota</taxon>
        <taxon>Alphaproteobacteria</taxon>
        <taxon>Rhodobacterales</taxon>
        <taxon>Paracoccaceae</taxon>
        <taxon>Paracoccus</taxon>
    </lineage>
</organism>
<keyword evidence="2" id="KW-0472">Membrane</keyword>
<name>A0ABU3ECK2_9RHOB</name>
<gene>
    <name evidence="3" type="ORF">RM190_04990</name>
</gene>
<evidence type="ECO:0000256" key="2">
    <source>
        <dbReference type="SAM" id="Phobius"/>
    </source>
</evidence>
<keyword evidence="2" id="KW-1133">Transmembrane helix</keyword>
<keyword evidence="2" id="KW-0812">Transmembrane</keyword>
<proteinExistence type="predicted"/>
<evidence type="ECO:0000256" key="1">
    <source>
        <dbReference type="SAM" id="Coils"/>
    </source>
</evidence>
<feature type="coiled-coil region" evidence="1">
    <location>
        <begin position="25"/>
        <end position="59"/>
    </location>
</feature>
<reference evidence="4" key="1">
    <citation type="submission" date="2023-07" db="EMBL/GenBank/DDBJ databases">
        <title>Characterization of two Paracoccaceae strains isolated from Phycosphere and proposal of Xinfangfangia lacusdiani sp. nov.</title>
        <authorList>
            <person name="Deng Y."/>
            <person name="Zhang Y.Q."/>
        </authorList>
    </citation>
    <scope>NUCLEOTIDE SEQUENCE [LARGE SCALE GENOMIC DNA]</scope>
    <source>
        <strain evidence="4">CPCC 101403</strain>
    </source>
</reference>
<keyword evidence="1" id="KW-0175">Coiled coil</keyword>
<feature type="transmembrane region" description="Helical" evidence="2">
    <location>
        <begin position="7"/>
        <end position="26"/>
    </location>
</feature>
<evidence type="ECO:0000313" key="3">
    <source>
        <dbReference type="EMBL" id="MDT1061205.1"/>
    </source>
</evidence>
<evidence type="ECO:0000313" key="4">
    <source>
        <dbReference type="Proteomes" id="UP001251085"/>
    </source>
</evidence>
<dbReference type="EMBL" id="JAVRQI010000003">
    <property type="protein sequence ID" value="MDT1061205.1"/>
    <property type="molecule type" value="Genomic_DNA"/>
</dbReference>
<accession>A0ABU3ECK2</accession>
<comment type="caution">
    <text evidence="3">The sequence shown here is derived from an EMBL/GenBank/DDBJ whole genome shotgun (WGS) entry which is preliminary data.</text>
</comment>
<dbReference type="Proteomes" id="UP001251085">
    <property type="component" value="Unassembled WGS sequence"/>
</dbReference>
<protein>
    <submittedName>
        <fullName evidence="3">Uncharacterized protein</fullName>
    </submittedName>
</protein>
<sequence length="80" mass="9165">MEAIKEYGALVWALIATGVGAIFWFARLEARVNQTIEDIDRLEKQIDSDRADARASRAETNDILREVQRDIKLLIGRNHQ</sequence>
<dbReference type="RefSeq" id="WP_311758309.1">
    <property type="nucleotide sequence ID" value="NZ_JAVRQI010000003.1"/>
</dbReference>